<keyword evidence="1" id="KW-1133">Transmembrane helix</keyword>
<accession>A0A2N1NFK1</accession>
<organism evidence="3 5">
    <name type="scientific">Rhizophagus irregularis</name>
    <dbReference type="NCBI Taxonomy" id="588596"/>
    <lineage>
        <taxon>Eukaryota</taxon>
        <taxon>Fungi</taxon>
        <taxon>Fungi incertae sedis</taxon>
        <taxon>Mucoromycota</taxon>
        <taxon>Glomeromycotina</taxon>
        <taxon>Glomeromycetes</taxon>
        <taxon>Glomerales</taxon>
        <taxon>Glomeraceae</taxon>
        <taxon>Rhizophagus</taxon>
    </lineage>
</organism>
<evidence type="ECO:0000313" key="4">
    <source>
        <dbReference type="Proteomes" id="UP000232722"/>
    </source>
</evidence>
<feature type="transmembrane region" description="Helical" evidence="1">
    <location>
        <begin position="52"/>
        <end position="72"/>
    </location>
</feature>
<keyword evidence="1" id="KW-0812">Transmembrane</keyword>
<feature type="non-terminal residue" evidence="3">
    <location>
        <position position="1"/>
    </location>
</feature>
<reference evidence="4 5" key="1">
    <citation type="submission" date="2016-04" db="EMBL/GenBank/DDBJ databases">
        <title>Genome analyses suggest a sexual origin of heterokaryosis in a supposedly ancient asexual fungus.</title>
        <authorList>
            <person name="Ropars J."/>
            <person name="Sedzielewska K."/>
            <person name="Noel J."/>
            <person name="Charron P."/>
            <person name="Farinelli L."/>
            <person name="Marton T."/>
            <person name="Kruger M."/>
            <person name="Pelin A."/>
            <person name="Brachmann A."/>
            <person name="Corradi N."/>
        </authorList>
    </citation>
    <scope>NUCLEOTIDE SEQUENCE [LARGE SCALE GENOMIC DNA]</scope>
    <source>
        <strain evidence="2 4">A5</strain>
        <strain evidence="3 5">C2</strain>
    </source>
</reference>
<protein>
    <submittedName>
        <fullName evidence="3">Uncharacterized protein</fullName>
    </submittedName>
</protein>
<evidence type="ECO:0000256" key="1">
    <source>
        <dbReference type="SAM" id="Phobius"/>
    </source>
</evidence>
<gene>
    <name evidence="2" type="ORF">RhiirA5_290324</name>
    <name evidence="3" type="ORF">RhiirC2_658169</name>
</gene>
<evidence type="ECO:0000313" key="3">
    <source>
        <dbReference type="EMBL" id="PKK72614.1"/>
    </source>
</evidence>
<dbReference type="EMBL" id="LLXJ01000492">
    <property type="protein sequence ID" value="PKC09049.1"/>
    <property type="molecule type" value="Genomic_DNA"/>
</dbReference>
<dbReference type="Proteomes" id="UP000232722">
    <property type="component" value="Unassembled WGS sequence"/>
</dbReference>
<sequence>IIIAPNGHFLMQIPQPIHSSSEIKGKDFKIQIKCLPILTTGHDFLHSCLHFFGLHLSELTMAILVCFSLIMAK</sequence>
<reference evidence="3 5" key="3">
    <citation type="submission" date="2017-10" db="EMBL/GenBank/DDBJ databases">
        <title>Extensive intraspecific genome diversity in a model arbuscular mycorrhizal fungus.</title>
        <authorList>
            <person name="Chen E.C.H."/>
            <person name="Morin E."/>
            <person name="Baudet D."/>
            <person name="Noel J."/>
            <person name="Ndikumana S."/>
            <person name="Charron P."/>
            <person name="St-Onge C."/>
            <person name="Giorgi J."/>
            <person name="Grigoriev I.V."/>
            <person name="Roux C."/>
            <person name="Martin F.M."/>
            <person name="Corradi N."/>
        </authorList>
    </citation>
    <scope>NUCLEOTIDE SEQUENCE [LARGE SCALE GENOMIC DNA]</scope>
    <source>
        <strain evidence="3 5">C2</strain>
    </source>
</reference>
<proteinExistence type="predicted"/>
<dbReference type="AlphaFoldDB" id="A0A2N1NFK1"/>
<dbReference type="Proteomes" id="UP000233469">
    <property type="component" value="Unassembled WGS sequence"/>
</dbReference>
<keyword evidence="1" id="KW-0472">Membrane</keyword>
<evidence type="ECO:0000313" key="5">
    <source>
        <dbReference type="Proteomes" id="UP000233469"/>
    </source>
</evidence>
<comment type="caution">
    <text evidence="3">The sequence shown here is derived from an EMBL/GenBank/DDBJ whole genome shotgun (WGS) entry which is preliminary data.</text>
</comment>
<reference evidence="2 4" key="2">
    <citation type="submission" date="2017-09" db="EMBL/GenBank/DDBJ databases">
        <title>Extensive intraspecific genome diversity in a model arbuscular mycorrhizal fungus.</title>
        <authorList>
            <person name="Chen E.C."/>
            <person name="Morin E."/>
            <person name="Beaudet D."/>
            <person name="Noel J."/>
            <person name="Ndikumana S."/>
            <person name="Charron P."/>
            <person name="St-Onge C."/>
            <person name="Giorgi J."/>
            <person name="Grigoriev I.V."/>
            <person name="Roux C."/>
            <person name="Martin F.M."/>
            <person name="Corradi N."/>
        </authorList>
    </citation>
    <scope>NUCLEOTIDE SEQUENCE [LARGE SCALE GENOMIC DNA]</scope>
    <source>
        <strain evidence="2 4">A5</strain>
    </source>
</reference>
<dbReference type="EMBL" id="LLXL01000429">
    <property type="protein sequence ID" value="PKK72614.1"/>
    <property type="molecule type" value="Genomic_DNA"/>
</dbReference>
<name>A0A2N1NFK1_9GLOM</name>
<evidence type="ECO:0000313" key="2">
    <source>
        <dbReference type="EMBL" id="PKC09049.1"/>
    </source>
</evidence>